<dbReference type="KEGG" id="pht:BLM14_19845"/>
<reference evidence="1 2" key="1">
    <citation type="journal article" date="2017" name="Int J Environ Stud">
        <title>Does the Miocene-Pliocene relict legume Oxytropis triphylla form nitrogen-fixing nodules with a combination of bacterial strains?</title>
        <authorList>
            <person name="Safronova V."/>
            <person name="Belimov A."/>
            <person name="Sazanova A."/>
            <person name="Kuznetsova I."/>
            <person name="Popova J."/>
            <person name="Andronov E."/>
            <person name="Verkhozina A."/>
            <person name="Tikhonovich I."/>
        </authorList>
    </citation>
    <scope>NUCLEOTIDE SEQUENCE [LARGE SCALE GENOMIC DNA]</scope>
    <source>
        <strain evidence="1 2">Tri-38</strain>
    </source>
</reference>
<dbReference type="InterPro" id="IPR036410">
    <property type="entry name" value="HSP_DnaJ_Cys-rich_dom_sf"/>
</dbReference>
<comment type="caution">
    <text evidence="1">The sequence shown here is derived from an EMBL/GenBank/DDBJ whole genome shotgun (WGS) entry which is preliminary data.</text>
</comment>
<gene>
    <name evidence="1" type="ORF">B5P45_17975</name>
</gene>
<sequence>MTDLSAKQLHELELWASERRLARESVTACATCEGTGIVVTDNAGDIAQNPCPRCGGAKFFHDRKNRDAAGDQS</sequence>
<keyword evidence="2" id="KW-1185">Reference proteome</keyword>
<dbReference type="RefSeq" id="WP_100001668.1">
    <property type="nucleotide sequence ID" value="NZ_CP017941.1"/>
</dbReference>
<dbReference type="Gene3D" id="2.10.230.10">
    <property type="entry name" value="Heat shock protein DnaJ, cysteine-rich domain"/>
    <property type="match status" value="1"/>
</dbReference>
<name>A0A2N9VV85_9HYPH</name>
<proteinExistence type="predicted"/>
<evidence type="ECO:0000313" key="2">
    <source>
        <dbReference type="Proteomes" id="UP000232163"/>
    </source>
</evidence>
<dbReference type="EMBL" id="MZMT01000040">
    <property type="protein sequence ID" value="PIO43403.1"/>
    <property type="molecule type" value="Genomic_DNA"/>
</dbReference>
<dbReference type="SUPFAM" id="SSF57938">
    <property type="entry name" value="DnaJ/Hsp40 cysteine-rich domain"/>
    <property type="match status" value="1"/>
</dbReference>
<evidence type="ECO:0000313" key="1">
    <source>
        <dbReference type="EMBL" id="PIO43403.1"/>
    </source>
</evidence>
<organism evidence="1 2">
    <name type="scientific">Phyllobacterium zundukense</name>
    <dbReference type="NCBI Taxonomy" id="1867719"/>
    <lineage>
        <taxon>Bacteria</taxon>
        <taxon>Pseudomonadati</taxon>
        <taxon>Pseudomonadota</taxon>
        <taxon>Alphaproteobacteria</taxon>
        <taxon>Hyphomicrobiales</taxon>
        <taxon>Phyllobacteriaceae</taxon>
        <taxon>Phyllobacterium</taxon>
    </lineage>
</organism>
<dbReference type="AlphaFoldDB" id="A0A2N9VV85"/>
<protein>
    <submittedName>
        <fullName evidence="1">Uncharacterized protein</fullName>
    </submittedName>
</protein>
<accession>A0A2N9VV85</accession>
<dbReference type="Proteomes" id="UP000232163">
    <property type="component" value="Unassembled WGS sequence"/>
</dbReference>